<organism evidence="2 3">
    <name type="scientific">Joostella atrarenae</name>
    <dbReference type="NCBI Taxonomy" id="679257"/>
    <lineage>
        <taxon>Bacteria</taxon>
        <taxon>Pseudomonadati</taxon>
        <taxon>Bacteroidota</taxon>
        <taxon>Flavobacteriia</taxon>
        <taxon>Flavobacteriales</taxon>
        <taxon>Flavobacteriaceae</taxon>
        <taxon>Joostella</taxon>
    </lineage>
</organism>
<feature type="chain" id="PRO_5047489175" description="Lipoprotein" evidence="1">
    <location>
        <begin position="19"/>
        <end position="288"/>
    </location>
</feature>
<evidence type="ECO:0008006" key="4">
    <source>
        <dbReference type="Google" id="ProtNLM"/>
    </source>
</evidence>
<evidence type="ECO:0000256" key="1">
    <source>
        <dbReference type="SAM" id="SignalP"/>
    </source>
</evidence>
<gene>
    <name evidence="2" type="ORF">JM658_02500</name>
</gene>
<sequence length="288" mass="31510">MKKLALLLSTTLLLISCADDDIDDTRVTKNNLIVKIKFDENQERLDNLGKPSTIAEGNAAQTPTLNAFSAHYLELAPTATTLLGEGTIIYQGEETTKGGDKAIDFSKATLIKNDETFIEIPISEVKTGTYEWVRISASYQNGTIKLLNEGQEYDATIAGFIGYNQYIESFDINGNTIEVNDNKLQGFWAFEAEGYTLTGQAPEGAVTVPNPIFETSPIPQGSCVLTGKFENSFQITGEETEDIVVTLSFSINNSFEWTEVNNDGKYEPAAGENLIDMGLRGLKVSSKD</sequence>
<dbReference type="Proteomes" id="UP000829517">
    <property type="component" value="Unassembled WGS sequence"/>
</dbReference>
<reference evidence="2 3" key="1">
    <citation type="submission" date="2021-01" db="EMBL/GenBank/DDBJ databases">
        <title>Genome sequencing of Joostella atrarenae M1-2 (= KCTC 23194).</title>
        <authorList>
            <person name="Zakaria M.R."/>
            <person name="Lam M.Q."/>
            <person name="Chong C.S."/>
        </authorList>
    </citation>
    <scope>NUCLEOTIDE SEQUENCE [LARGE SCALE GENOMIC DNA]</scope>
    <source>
        <strain evidence="2 3">M1-2</strain>
    </source>
</reference>
<protein>
    <recommendedName>
        <fullName evidence="4">Lipoprotein</fullName>
    </recommendedName>
</protein>
<comment type="caution">
    <text evidence="2">The sequence shown here is derived from an EMBL/GenBank/DDBJ whole genome shotgun (WGS) entry which is preliminary data.</text>
</comment>
<feature type="signal peptide" evidence="1">
    <location>
        <begin position="1"/>
        <end position="18"/>
    </location>
</feature>
<keyword evidence="1" id="KW-0732">Signal</keyword>
<dbReference type="RefSeq" id="WP_236957646.1">
    <property type="nucleotide sequence ID" value="NZ_JAETXX010000001.1"/>
</dbReference>
<dbReference type="EMBL" id="JAETXX010000001">
    <property type="protein sequence ID" value="MCF8713684.1"/>
    <property type="molecule type" value="Genomic_DNA"/>
</dbReference>
<proteinExistence type="predicted"/>
<evidence type="ECO:0000313" key="2">
    <source>
        <dbReference type="EMBL" id="MCF8713684.1"/>
    </source>
</evidence>
<evidence type="ECO:0000313" key="3">
    <source>
        <dbReference type="Proteomes" id="UP000829517"/>
    </source>
</evidence>
<keyword evidence="3" id="KW-1185">Reference proteome</keyword>
<name>A0ABS9IZW4_9FLAO</name>
<dbReference type="PROSITE" id="PS51257">
    <property type="entry name" value="PROKAR_LIPOPROTEIN"/>
    <property type="match status" value="1"/>
</dbReference>
<accession>A0ABS9IZW4</accession>